<reference evidence="3" key="2">
    <citation type="journal article" date="2021" name="Microbiol. Resour. Announc.">
        <title>Complete Genome Sequences of Three Human Oral Treponema parvum Isolates.</title>
        <authorList>
            <person name="Zeng H."/>
            <person name="Watt R.M."/>
        </authorList>
    </citation>
    <scope>NUCLEOTIDE SEQUENCE</scope>
    <source>
        <strain evidence="3">ATCC 700773</strain>
    </source>
</reference>
<gene>
    <name evidence="3" type="ORF">HRI96_08985</name>
</gene>
<evidence type="ECO:0000313" key="3">
    <source>
        <dbReference type="EMBL" id="QTQ12318.1"/>
    </source>
</evidence>
<sequence>MEDDKITSGQKNAVSLLVAVFLFAAFAIAAFSGLFSAIETRFYQPAKVLGITRQLDDIAAGYDLYVNSLLGKLEAYTAEKPVASYLTQRASDEDVRERSRITGALFNSVPGLSGIRIIDSNGRSVHFSTYSADLLQNSENLRVYKNYGALSAPSGTQEIPFSRISVADGSVVADGGAEKYKITPDAANRRVIFSFPFYDVYTAYRGTAVFYLSSADFNRELSALNLITLSETGILLDFADGTASYGYVFGLPVAGRDFFEKQILERWKGNEKGPERIVSYEESGGRDGFETANDKNAGGENFESANGKSVDNITGDEGDDVDGGSRSEIVRNKNIDGKMTGKSKGAVRYWVLLSSKKSSFAVISGVYRDSIFVMPQTVRILLLVCVFISLFLAVFLLLSLKPDDMVVIQNRIRRFQFSVVNEYLNKKMDVDWSAVVKNIENRKDEVSKSIRKSLGHYRVKKYGKEVDELLNKSWEEIFAALNVRSGAAIAAEERNNALQNSAEIKQMLQEILGSGTIKIQAAAVPGAGASGTGVSETAGGNGAGVEAKNFTALAGDPKPAESVAETENQIPGEIGKDEDLAVLEDAEDVEELEESGDDEDLDVAGDSAEAGEIEDLVAAEEAPGEEKLVAAEDVSEVEDFVAADDISDAEPVEELAAAAEVGENLAAAADVSGTEPSAGEEVFEAEPVEELKDADEVKLPAQAANDVKLPEAVKAAESEAAYVRPSGAAPSDHKEAEPTVETAAPSALEMRPDSGATPSAPEAAGQNEDKKSEFDEKPGFDSDAKENRVVSEGDVSDFQISSPDFDDLDDEMPRKEPDFTDTVADAYADPDTYTGDRPIDSEDTALVGGSAVSEADMPAEEVFPLEEILGSASRPFVPDFSFTAFAARGNAPITEIAGAEEADKSLSESKDDNVADKNNAVIIAEDDGLFRISDNIRTEGTKIDPSFKKLVESVLK</sequence>
<accession>A0A975F0W8</accession>
<protein>
    <submittedName>
        <fullName evidence="3">Uncharacterized protein</fullName>
    </submittedName>
</protein>
<dbReference type="AlphaFoldDB" id="A0A975F0W8"/>
<feature type="region of interest" description="Disordered" evidence="1">
    <location>
        <begin position="555"/>
        <end position="578"/>
    </location>
</feature>
<name>A0A975F0W8_9SPIR</name>
<organism evidence="3 4">
    <name type="scientific">Treponema parvum</name>
    <dbReference type="NCBI Taxonomy" id="138851"/>
    <lineage>
        <taxon>Bacteria</taxon>
        <taxon>Pseudomonadati</taxon>
        <taxon>Spirochaetota</taxon>
        <taxon>Spirochaetia</taxon>
        <taxon>Spirochaetales</taxon>
        <taxon>Treponemataceae</taxon>
        <taxon>Treponema</taxon>
    </lineage>
</organism>
<feature type="compositionally biased region" description="Polar residues" evidence="1">
    <location>
        <begin position="303"/>
        <end position="312"/>
    </location>
</feature>
<keyword evidence="2" id="KW-1133">Transmembrane helix</keyword>
<dbReference type="RefSeq" id="WP_210117032.1">
    <property type="nucleotide sequence ID" value="NZ_CP054257.1"/>
</dbReference>
<keyword evidence="2" id="KW-0812">Transmembrane</keyword>
<feature type="region of interest" description="Disordered" evidence="1">
    <location>
        <begin position="715"/>
        <end position="844"/>
    </location>
</feature>
<feature type="region of interest" description="Disordered" evidence="1">
    <location>
        <begin position="281"/>
        <end position="327"/>
    </location>
</feature>
<feature type="transmembrane region" description="Helical" evidence="2">
    <location>
        <begin position="12"/>
        <end position="38"/>
    </location>
</feature>
<dbReference type="EMBL" id="CP054257">
    <property type="protein sequence ID" value="QTQ12318.1"/>
    <property type="molecule type" value="Genomic_DNA"/>
</dbReference>
<proteinExistence type="predicted"/>
<feature type="transmembrane region" description="Helical" evidence="2">
    <location>
        <begin position="380"/>
        <end position="400"/>
    </location>
</feature>
<reference evidence="3" key="1">
    <citation type="submission" date="2020-05" db="EMBL/GenBank/DDBJ databases">
        <authorList>
            <person name="Zeng H."/>
            <person name="Chan Y.K."/>
            <person name="Watt R.M."/>
        </authorList>
    </citation>
    <scope>NUCLEOTIDE SEQUENCE</scope>
    <source>
        <strain evidence="3">ATCC 700773</strain>
    </source>
</reference>
<evidence type="ECO:0000256" key="2">
    <source>
        <dbReference type="SAM" id="Phobius"/>
    </source>
</evidence>
<dbReference type="Proteomes" id="UP000671995">
    <property type="component" value="Chromosome"/>
</dbReference>
<feature type="compositionally biased region" description="Basic and acidic residues" evidence="1">
    <location>
        <begin position="281"/>
        <end position="293"/>
    </location>
</feature>
<evidence type="ECO:0000313" key="4">
    <source>
        <dbReference type="Proteomes" id="UP000671995"/>
    </source>
</evidence>
<evidence type="ECO:0000256" key="1">
    <source>
        <dbReference type="SAM" id="MobiDB-lite"/>
    </source>
</evidence>
<feature type="compositionally biased region" description="Basic and acidic residues" evidence="1">
    <location>
        <begin position="767"/>
        <end position="791"/>
    </location>
</feature>
<keyword evidence="2" id="KW-0472">Membrane</keyword>